<dbReference type="GeneTree" id="ENSGT01030000235859"/>
<dbReference type="AlphaFoldDB" id="A0A9J7ZGX9"/>
<sequence>MSSPLYPKANGKAEKGVQIVKRLLKKAAASNSDEYLALLNYRSSPLGCGLSPAELLMNRKLCDTLPKLSFKRENKSLTLKEMQHQKRKQKEFYDKGSRQLIPLSEQDVVRIEEPTEWRKKAVVLKEVNPRSYLVQTEYGQVLRRNRRSLLKSAEVCKSNIELSPLDVLTSHEEMPSGAESPSEVQLSEQSPELVSSAPETDSPILRRSNRVRKPPVRLDL</sequence>
<proteinExistence type="predicted"/>
<feature type="compositionally biased region" description="Basic residues" evidence="1">
    <location>
        <begin position="207"/>
        <end position="220"/>
    </location>
</feature>
<dbReference type="OMA" id="PQLASHE"/>
<dbReference type="Ensembl" id="ENSCCRT00000127199.1">
    <property type="protein sequence ID" value="ENSCCRP00000132434.1"/>
    <property type="gene ID" value="ENSCCRG00000067283.1"/>
</dbReference>
<reference evidence="2" key="2">
    <citation type="submission" date="2025-09" db="UniProtKB">
        <authorList>
            <consortium name="Ensembl"/>
        </authorList>
    </citation>
    <scope>IDENTIFICATION</scope>
</reference>
<evidence type="ECO:0008006" key="4">
    <source>
        <dbReference type="Google" id="ProtNLM"/>
    </source>
</evidence>
<dbReference type="Proteomes" id="UP001108240">
    <property type="component" value="Unplaced"/>
</dbReference>
<reference evidence="2" key="1">
    <citation type="submission" date="2025-08" db="UniProtKB">
        <authorList>
            <consortium name="Ensembl"/>
        </authorList>
    </citation>
    <scope>IDENTIFICATION</scope>
</reference>
<evidence type="ECO:0000313" key="2">
    <source>
        <dbReference type="Ensembl" id="ENSCCRP00000132434.1"/>
    </source>
</evidence>
<organism evidence="2 3">
    <name type="scientific">Cyprinus carpio carpio</name>
    <dbReference type="NCBI Taxonomy" id="630221"/>
    <lineage>
        <taxon>Eukaryota</taxon>
        <taxon>Metazoa</taxon>
        <taxon>Chordata</taxon>
        <taxon>Craniata</taxon>
        <taxon>Vertebrata</taxon>
        <taxon>Euteleostomi</taxon>
        <taxon>Actinopterygii</taxon>
        <taxon>Neopterygii</taxon>
        <taxon>Teleostei</taxon>
        <taxon>Ostariophysi</taxon>
        <taxon>Cypriniformes</taxon>
        <taxon>Cyprinidae</taxon>
        <taxon>Cyprininae</taxon>
        <taxon>Cyprinus</taxon>
    </lineage>
</organism>
<dbReference type="PANTHER" id="PTHR33244">
    <property type="entry name" value="INTEGRASE CATALYTIC DOMAIN-CONTAINING PROTEIN-RELATED"/>
    <property type="match status" value="1"/>
</dbReference>
<dbReference type="PANTHER" id="PTHR33244:SF3">
    <property type="entry name" value="PEPTIDASE A2 DOMAIN-CONTAINING PROTEIN"/>
    <property type="match status" value="1"/>
</dbReference>
<keyword evidence="3" id="KW-1185">Reference proteome</keyword>
<dbReference type="Gene3D" id="3.30.420.10">
    <property type="entry name" value="Ribonuclease H-like superfamily/Ribonuclease H"/>
    <property type="match status" value="1"/>
</dbReference>
<protein>
    <recommendedName>
        <fullName evidence="4">Integrase catalytic domain-containing protein</fullName>
    </recommendedName>
</protein>
<accession>A0A9J7ZGX9</accession>
<evidence type="ECO:0000313" key="3">
    <source>
        <dbReference type="Proteomes" id="UP001108240"/>
    </source>
</evidence>
<evidence type="ECO:0000256" key="1">
    <source>
        <dbReference type="SAM" id="MobiDB-lite"/>
    </source>
</evidence>
<feature type="region of interest" description="Disordered" evidence="1">
    <location>
        <begin position="167"/>
        <end position="220"/>
    </location>
</feature>
<feature type="compositionally biased region" description="Polar residues" evidence="1">
    <location>
        <begin position="182"/>
        <end position="199"/>
    </location>
</feature>
<dbReference type="GO" id="GO:0003676">
    <property type="term" value="F:nucleic acid binding"/>
    <property type="evidence" value="ECO:0007669"/>
    <property type="project" value="InterPro"/>
</dbReference>
<dbReference type="InterPro" id="IPR036397">
    <property type="entry name" value="RNaseH_sf"/>
</dbReference>
<name>A0A9J7ZGX9_CYPCA</name>